<evidence type="ECO:0000256" key="1">
    <source>
        <dbReference type="ARBA" id="ARBA00023125"/>
    </source>
</evidence>
<sequence>MAGSIWKGSISFGLLNIPVSLQKAQEGNDLHFSMLDGKDLSPIKYKKVSGKDGKEVPWNRIVKGYEYEKGQFVIIDKDDFKRANPKATQTIDIEDFVDLEEIDPMFLEKPYYLVPQKNGIKGYFLLAEALKKSRKVAIAKVIIRTKQHLGAIMTRGDYLILEILRFSHEVLEVDEVEYLSDIQRPKFSAKEVKMAQELIDGMTGKWKPEQYKDTYNDDIMKIINLKIEAGEGKEVDLGEIPKAEKGNTGVVVDLMPLLKKSLEEKKKAKSSTSSRAAPASKKKTAKKTARKRAS</sequence>
<dbReference type="HAMAP" id="MF_01875">
    <property type="entry name" value="Prokaryotic_Ku"/>
    <property type="match status" value="1"/>
</dbReference>
<dbReference type="Pfam" id="PF02735">
    <property type="entry name" value="Ku"/>
    <property type="match status" value="1"/>
</dbReference>
<dbReference type="NCBIfam" id="TIGR02772">
    <property type="entry name" value="Ku_bact"/>
    <property type="match status" value="1"/>
</dbReference>
<gene>
    <name evidence="2" type="primary">ku</name>
    <name evidence="5" type="ORF">SOO65_14235</name>
</gene>
<dbReference type="GO" id="GO:0006303">
    <property type="term" value="P:double-strand break repair via nonhomologous end joining"/>
    <property type="evidence" value="ECO:0007669"/>
    <property type="project" value="UniProtKB-UniRule"/>
</dbReference>
<dbReference type="EMBL" id="CP139487">
    <property type="protein sequence ID" value="WPU63850.1"/>
    <property type="molecule type" value="Genomic_DNA"/>
</dbReference>
<feature type="domain" description="Ku" evidence="4">
    <location>
        <begin position="53"/>
        <end position="181"/>
    </location>
</feature>
<dbReference type="InterPro" id="IPR016194">
    <property type="entry name" value="SPOC-like_C_dom_sf"/>
</dbReference>
<dbReference type="Gene3D" id="2.40.290.10">
    <property type="match status" value="1"/>
</dbReference>
<keyword evidence="2" id="KW-0234">DNA repair</keyword>
<evidence type="ECO:0000313" key="6">
    <source>
        <dbReference type="Proteomes" id="UP001324634"/>
    </source>
</evidence>
<dbReference type="AlphaFoldDB" id="A0AAX4HKR9"/>
<evidence type="ECO:0000256" key="2">
    <source>
        <dbReference type="HAMAP-Rule" id="MF_01875"/>
    </source>
</evidence>
<dbReference type="InterPro" id="IPR009187">
    <property type="entry name" value="Prok_Ku"/>
</dbReference>
<keyword evidence="2" id="KW-0227">DNA damage</keyword>
<dbReference type="GO" id="GO:0006310">
    <property type="term" value="P:DNA recombination"/>
    <property type="evidence" value="ECO:0007669"/>
    <property type="project" value="UniProtKB-KW"/>
</dbReference>
<evidence type="ECO:0000259" key="4">
    <source>
        <dbReference type="SMART" id="SM00559"/>
    </source>
</evidence>
<dbReference type="SMART" id="SM00559">
    <property type="entry name" value="Ku78"/>
    <property type="match status" value="1"/>
</dbReference>
<feature type="compositionally biased region" description="Basic residues" evidence="3">
    <location>
        <begin position="280"/>
        <end position="294"/>
    </location>
</feature>
<name>A0AAX4HKR9_9BACT</name>
<evidence type="ECO:0000256" key="3">
    <source>
        <dbReference type="SAM" id="MobiDB-lite"/>
    </source>
</evidence>
<evidence type="ECO:0000313" key="5">
    <source>
        <dbReference type="EMBL" id="WPU63850.1"/>
    </source>
</evidence>
<dbReference type="PIRSF" id="PIRSF006493">
    <property type="entry name" value="Prok_Ku"/>
    <property type="match status" value="1"/>
</dbReference>
<dbReference type="Proteomes" id="UP001324634">
    <property type="component" value="Chromosome"/>
</dbReference>
<keyword evidence="1 2" id="KW-0238">DNA-binding</keyword>
<dbReference type="SUPFAM" id="SSF100939">
    <property type="entry name" value="SPOC domain-like"/>
    <property type="match status" value="1"/>
</dbReference>
<dbReference type="RefSeq" id="WP_321391358.1">
    <property type="nucleotide sequence ID" value="NZ_CP139487.1"/>
</dbReference>
<feature type="region of interest" description="Disordered" evidence="3">
    <location>
        <begin position="263"/>
        <end position="294"/>
    </location>
</feature>
<organism evidence="5 6">
    <name type="scientific">Peredibacter starrii</name>
    <dbReference type="NCBI Taxonomy" id="28202"/>
    <lineage>
        <taxon>Bacteria</taxon>
        <taxon>Pseudomonadati</taxon>
        <taxon>Bdellovibrionota</taxon>
        <taxon>Bacteriovoracia</taxon>
        <taxon>Bacteriovoracales</taxon>
        <taxon>Bacteriovoracaceae</taxon>
        <taxon>Peredibacter</taxon>
    </lineage>
</organism>
<comment type="similarity">
    <text evidence="2">Belongs to the prokaryotic Ku family.</text>
</comment>
<dbReference type="PANTHER" id="PTHR41251:SF1">
    <property type="entry name" value="NON-HOMOLOGOUS END JOINING PROTEIN KU"/>
    <property type="match status" value="1"/>
</dbReference>
<dbReference type="CDD" id="cd00789">
    <property type="entry name" value="KU_like"/>
    <property type="match status" value="1"/>
</dbReference>
<dbReference type="PANTHER" id="PTHR41251">
    <property type="entry name" value="NON-HOMOLOGOUS END JOINING PROTEIN KU"/>
    <property type="match status" value="1"/>
</dbReference>
<keyword evidence="6" id="KW-1185">Reference proteome</keyword>
<dbReference type="GO" id="GO:0003690">
    <property type="term" value="F:double-stranded DNA binding"/>
    <property type="evidence" value="ECO:0007669"/>
    <property type="project" value="UniProtKB-UniRule"/>
</dbReference>
<keyword evidence="2" id="KW-0233">DNA recombination</keyword>
<accession>A0AAX4HKR9</accession>
<comment type="subunit">
    <text evidence="2">Homodimer. Interacts with LigD.</text>
</comment>
<dbReference type="KEGG" id="psti:SOO65_14235"/>
<proteinExistence type="inferred from homology"/>
<reference evidence="5 6" key="1">
    <citation type="submission" date="2023-11" db="EMBL/GenBank/DDBJ databases">
        <title>Peredibacter starrii A3.12.</title>
        <authorList>
            <person name="Mitchell R.J."/>
        </authorList>
    </citation>
    <scope>NUCLEOTIDE SEQUENCE [LARGE SCALE GENOMIC DNA]</scope>
    <source>
        <strain evidence="5 6">A3.12</strain>
    </source>
</reference>
<dbReference type="InterPro" id="IPR006164">
    <property type="entry name" value="DNA_bd_Ku70/Ku80"/>
</dbReference>
<protein>
    <recommendedName>
        <fullName evidence="2">Non-homologous end joining protein Ku</fullName>
    </recommendedName>
</protein>
<comment type="function">
    <text evidence="2">With LigD forms a non-homologous end joining (NHEJ) DNA repair enzyme, which repairs dsDNA breaks with reduced fidelity. Binds linear dsDNA with 5'- and 3'- overhangs but not closed circular dsDNA nor ssDNA. Recruits and stimulates the ligase activity of LigD.</text>
</comment>
<feature type="compositionally biased region" description="Low complexity" evidence="3">
    <location>
        <begin position="270"/>
        <end position="279"/>
    </location>
</feature>